<dbReference type="SMART" id="SM00382">
    <property type="entry name" value="AAA"/>
    <property type="match status" value="1"/>
</dbReference>
<sequence>MQHGLPRSIKSTKKGLSNIRIRDRKGSESRLKHWKAYFQFVKPYTKWILLTLFIGILKFGIPALLPLVQKYVVDDVLLNSALQLEEQVSRLVWVLTGSLILFVIVRGPVEYARQYFAQLITSRILFDLRNRLYAHLQRLSLRYYQNTKVGEVISRFINDAEQTKNIVEVGMMNVWLDLFTLIFVLGFMVYLDPVLTVVAISIFPLYAIAVKILYKRLKALTKERSAALAGIQAYLHERIQGISVIRSFALERHEARQFEGINGKYLNKAIAHSRWNAWTFAVINTLTDIAPLLVIGYGGYQVIQHNLTLGTFVAFFGYLDRLYAPLKRLINSSTILTQASASWERVLELLEEPYDMTDAKGAAILPAGKHGVAFRQVWFQYQDQGGWVLKNISLQASPGQTVALVGMSGGGKSSLVGLIPRFYDVQKGTILVGGRDVREWTMESLRNQIGMVLQENFLFSGSVRDNISLGNPEAGEEEIIAAAKAANAHDFILELPQGYDTEVGERGVKLSGGQKQRIAIARVFLKDPAILILDEATSALDLESEHLIQQSLQNLSRSRTTLIVAHRLSTITHADLIVVMKNGAVAERGTHEQLMQKNGVYAQLYNIQHLNA</sequence>
<evidence type="ECO:0000256" key="1">
    <source>
        <dbReference type="ARBA" id="ARBA00004141"/>
    </source>
</evidence>
<dbReference type="Pfam" id="PF00005">
    <property type="entry name" value="ABC_tran"/>
    <property type="match status" value="1"/>
</dbReference>
<evidence type="ECO:0000313" key="9">
    <source>
        <dbReference type="Proteomes" id="UP000743001"/>
    </source>
</evidence>
<keyword evidence="9" id="KW-1185">Reference proteome</keyword>
<feature type="transmembrane region" description="Helical" evidence="5">
    <location>
        <begin position="197"/>
        <end position="214"/>
    </location>
</feature>
<evidence type="ECO:0000259" key="6">
    <source>
        <dbReference type="PROSITE" id="PS50893"/>
    </source>
</evidence>
<keyword evidence="8" id="KW-0067">ATP-binding</keyword>
<dbReference type="InterPro" id="IPR003439">
    <property type="entry name" value="ABC_transporter-like_ATP-bd"/>
</dbReference>
<evidence type="ECO:0000256" key="5">
    <source>
        <dbReference type="SAM" id="Phobius"/>
    </source>
</evidence>
<evidence type="ECO:0000259" key="7">
    <source>
        <dbReference type="PROSITE" id="PS50929"/>
    </source>
</evidence>
<dbReference type="Pfam" id="PF00664">
    <property type="entry name" value="ABC_membrane"/>
    <property type="match status" value="1"/>
</dbReference>
<organism evidence="8 9">
    <name type="scientific">Paenibacillus brevis</name>
    <dbReference type="NCBI Taxonomy" id="2841508"/>
    <lineage>
        <taxon>Bacteria</taxon>
        <taxon>Bacillati</taxon>
        <taxon>Bacillota</taxon>
        <taxon>Bacilli</taxon>
        <taxon>Bacillales</taxon>
        <taxon>Paenibacillaceae</taxon>
        <taxon>Paenibacillus</taxon>
    </lineage>
</organism>
<feature type="domain" description="ABC transporter" evidence="6">
    <location>
        <begin position="372"/>
        <end position="607"/>
    </location>
</feature>
<evidence type="ECO:0000256" key="4">
    <source>
        <dbReference type="ARBA" id="ARBA00023136"/>
    </source>
</evidence>
<evidence type="ECO:0000256" key="3">
    <source>
        <dbReference type="ARBA" id="ARBA00022989"/>
    </source>
</evidence>
<dbReference type="PROSITE" id="PS00211">
    <property type="entry name" value="ABC_TRANSPORTER_1"/>
    <property type="match status" value="1"/>
</dbReference>
<keyword evidence="2 5" id="KW-0812">Transmembrane</keyword>
<feature type="domain" description="ABC transmembrane type-1" evidence="7">
    <location>
        <begin position="49"/>
        <end position="338"/>
    </location>
</feature>
<dbReference type="InterPro" id="IPR017871">
    <property type="entry name" value="ABC_transporter-like_CS"/>
</dbReference>
<feature type="transmembrane region" description="Helical" evidence="5">
    <location>
        <begin position="88"/>
        <end position="105"/>
    </location>
</feature>
<feature type="transmembrane region" description="Helical" evidence="5">
    <location>
        <begin position="47"/>
        <end position="68"/>
    </location>
</feature>
<dbReference type="InterPro" id="IPR003593">
    <property type="entry name" value="AAA+_ATPase"/>
</dbReference>
<comment type="subcellular location">
    <subcellularLocation>
        <location evidence="1">Membrane</location>
        <topology evidence="1">Multi-pass membrane protein</topology>
    </subcellularLocation>
</comment>
<dbReference type="PROSITE" id="PS50893">
    <property type="entry name" value="ABC_TRANSPORTER_2"/>
    <property type="match status" value="1"/>
</dbReference>
<dbReference type="PANTHER" id="PTHR43394">
    <property type="entry name" value="ATP-DEPENDENT PERMEASE MDL1, MITOCHONDRIAL"/>
    <property type="match status" value="1"/>
</dbReference>
<evidence type="ECO:0000313" key="8">
    <source>
        <dbReference type="EMBL" id="MBU5673474.1"/>
    </source>
</evidence>
<dbReference type="EMBL" id="JAHLQJ010000014">
    <property type="protein sequence ID" value="MBU5673474.1"/>
    <property type="molecule type" value="Genomic_DNA"/>
</dbReference>
<dbReference type="PROSITE" id="PS50929">
    <property type="entry name" value="ABC_TM1F"/>
    <property type="match status" value="1"/>
</dbReference>
<feature type="transmembrane region" description="Helical" evidence="5">
    <location>
        <begin position="275"/>
        <end position="296"/>
    </location>
</feature>
<comment type="caution">
    <text evidence="8">The sequence shown here is derived from an EMBL/GenBank/DDBJ whole genome shotgun (WGS) entry which is preliminary data.</text>
</comment>
<reference evidence="8 9" key="1">
    <citation type="submission" date="2021-06" db="EMBL/GenBank/DDBJ databases">
        <authorList>
            <person name="Sun Q."/>
            <person name="Li D."/>
        </authorList>
    </citation>
    <scope>NUCLEOTIDE SEQUENCE [LARGE SCALE GENOMIC DNA]</scope>
    <source>
        <strain evidence="8 9">MSJ-6</strain>
    </source>
</reference>
<gene>
    <name evidence="8" type="ORF">KQJ23_16715</name>
</gene>
<dbReference type="InterPro" id="IPR039421">
    <property type="entry name" value="Type_1_exporter"/>
</dbReference>
<keyword evidence="3 5" id="KW-1133">Transmembrane helix</keyword>
<dbReference type="Proteomes" id="UP000743001">
    <property type="component" value="Unassembled WGS sequence"/>
</dbReference>
<feature type="transmembrane region" description="Helical" evidence="5">
    <location>
        <begin position="174"/>
        <end position="191"/>
    </location>
</feature>
<dbReference type="InterPro" id="IPR011527">
    <property type="entry name" value="ABC1_TM_dom"/>
</dbReference>
<dbReference type="GO" id="GO:0005524">
    <property type="term" value="F:ATP binding"/>
    <property type="evidence" value="ECO:0007669"/>
    <property type="project" value="UniProtKB-KW"/>
</dbReference>
<keyword evidence="8" id="KW-0547">Nucleotide-binding</keyword>
<dbReference type="PANTHER" id="PTHR43394:SF1">
    <property type="entry name" value="ATP-BINDING CASSETTE SUB-FAMILY B MEMBER 10, MITOCHONDRIAL"/>
    <property type="match status" value="1"/>
</dbReference>
<evidence type="ECO:0000256" key="2">
    <source>
        <dbReference type="ARBA" id="ARBA00022692"/>
    </source>
</evidence>
<proteinExistence type="predicted"/>
<accession>A0ABS6FU28</accession>
<protein>
    <submittedName>
        <fullName evidence="8">ABC transporter ATP-binding protein/permease</fullName>
    </submittedName>
</protein>
<keyword evidence="4 5" id="KW-0472">Membrane</keyword>
<name>A0ABS6FU28_9BACL</name>